<name>A0AA35LI36_9SAUR</name>
<dbReference type="Proteomes" id="UP001178461">
    <property type="component" value="Chromosome 17"/>
</dbReference>
<dbReference type="SUPFAM" id="SSF47986">
    <property type="entry name" value="DEATH domain"/>
    <property type="match status" value="1"/>
</dbReference>
<dbReference type="GO" id="GO:0007165">
    <property type="term" value="P:signal transduction"/>
    <property type="evidence" value="ECO:0007669"/>
    <property type="project" value="InterPro"/>
</dbReference>
<dbReference type="Gene3D" id="1.10.238.10">
    <property type="entry name" value="EF-hand"/>
    <property type="match status" value="1"/>
</dbReference>
<dbReference type="AlphaFoldDB" id="A0AA35LI36"/>
<evidence type="ECO:0000259" key="1">
    <source>
        <dbReference type="PROSITE" id="PS50017"/>
    </source>
</evidence>
<protein>
    <submittedName>
        <fullName evidence="3">Ribosomal S7</fullName>
    </submittedName>
</protein>
<reference evidence="3" key="1">
    <citation type="submission" date="2022-12" db="EMBL/GenBank/DDBJ databases">
        <authorList>
            <person name="Alioto T."/>
            <person name="Alioto T."/>
            <person name="Gomez Garrido J."/>
        </authorList>
    </citation>
    <scope>NUCLEOTIDE SEQUENCE</scope>
</reference>
<feature type="domain" description="EF-hand" evidence="2">
    <location>
        <begin position="140"/>
        <end position="176"/>
    </location>
</feature>
<evidence type="ECO:0000313" key="3">
    <source>
        <dbReference type="EMBL" id="CAI5796695.1"/>
    </source>
</evidence>
<dbReference type="CDD" id="cd01670">
    <property type="entry name" value="Death"/>
    <property type="match status" value="1"/>
</dbReference>
<dbReference type="InterPro" id="IPR000488">
    <property type="entry name" value="Death_dom"/>
</dbReference>
<dbReference type="SUPFAM" id="SSF47473">
    <property type="entry name" value="EF-hand"/>
    <property type="match status" value="1"/>
</dbReference>
<dbReference type="EMBL" id="OX395142">
    <property type="protein sequence ID" value="CAI5796695.1"/>
    <property type="molecule type" value="Genomic_DNA"/>
</dbReference>
<organism evidence="3 4">
    <name type="scientific">Podarcis lilfordi</name>
    <name type="common">Lilford's wall lizard</name>
    <dbReference type="NCBI Taxonomy" id="74358"/>
    <lineage>
        <taxon>Eukaryota</taxon>
        <taxon>Metazoa</taxon>
        <taxon>Chordata</taxon>
        <taxon>Craniata</taxon>
        <taxon>Vertebrata</taxon>
        <taxon>Euteleostomi</taxon>
        <taxon>Lepidosauria</taxon>
        <taxon>Squamata</taxon>
        <taxon>Bifurcata</taxon>
        <taxon>Unidentata</taxon>
        <taxon>Episquamata</taxon>
        <taxon>Laterata</taxon>
        <taxon>Lacertibaenia</taxon>
        <taxon>Lacertidae</taxon>
        <taxon>Podarcis</taxon>
    </lineage>
</organism>
<gene>
    <name evidence="3" type="ORF">PODLI_1B030894</name>
</gene>
<proteinExistence type="predicted"/>
<dbReference type="InterPro" id="IPR011992">
    <property type="entry name" value="EF-hand-dom_pair"/>
</dbReference>
<dbReference type="GO" id="GO:0005509">
    <property type="term" value="F:calcium ion binding"/>
    <property type="evidence" value="ECO:0007669"/>
    <property type="project" value="InterPro"/>
</dbReference>
<accession>A0AA35LI36</accession>
<keyword evidence="4" id="KW-1185">Reference proteome</keyword>
<dbReference type="InterPro" id="IPR002048">
    <property type="entry name" value="EF_hand_dom"/>
</dbReference>
<feature type="domain" description="Death" evidence="1">
    <location>
        <begin position="231"/>
        <end position="299"/>
    </location>
</feature>
<dbReference type="Pfam" id="PF00531">
    <property type="entry name" value="Death"/>
    <property type="match status" value="1"/>
</dbReference>
<dbReference type="InterPro" id="IPR011029">
    <property type="entry name" value="DEATH-like_dom_sf"/>
</dbReference>
<sequence length="300" mass="34004">MGIYAGHFQKNDGQILTAITDPSQANWIAIHAETCKMPVPEVQRCWSRFLMFQPDQKGNVPRMRLLQPNSPFVQKLLKQIPVTDGDQLTFQTYCNALSWLSKSSLETKVKGLYQTLFSGIVGKEQLRHLLHDLHPMQSCSAIDELSATFLKEVDKDNQGYISEDMFVAWVLSFSEEIVKSTLDFPIIPPNLTQIEHPTSYLSFTADIQDKEGLSDLQLVKVATEIATRKRNWRHLASKLGITEKDNFHLGNEHGKTKDQILNMLLSWHRACQGAPLPILQAALRESGNVDICNEVFHLSF</sequence>
<dbReference type="PROSITE" id="PS50222">
    <property type="entry name" value="EF_HAND_2"/>
    <property type="match status" value="1"/>
</dbReference>
<evidence type="ECO:0000313" key="4">
    <source>
        <dbReference type="Proteomes" id="UP001178461"/>
    </source>
</evidence>
<evidence type="ECO:0000259" key="2">
    <source>
        <dbReference type="PROSITE" id="PS50222"/>
    </source>
</evidence>
<dbReference type="PROSITE" id="PS50017">
    <property type="entry name" value="DEATH_DOMAIN"/>
    <property type="match status" value="1"/>
</dbReference>
<dbReference type="Gene3D" id="1.10.533.10">
    <property type="entry name" value="Death Domain, Fas"/>
    <property type="match status" value="1"/>
</dbReference>